<feature type="region of interest" description="Disordered" evidence="1">
    <location>
        <begin position="762"/>
        <end position="843"/>
    </location>
</feature>
<evidence type="ECO:0000313" key="4">
    <source>
        <dbReference type="Proteomes" id="UP000001950"/>
    </source>
</evidence>
<feature type="compositionally biased region" description="Basic and acidic residues" evidence="1">
    <location>
        <begin position="805"/>
        <end position="832"/>
    </location>
</feature>
<feature type="compositionally biased region" description="Basic and acidic residues" evidence="1">
    <location>
        <begin position="584"/>
        <end position="601"/>
    </location>
</feature>
<feature type="region of interest" description="Disordered" evidence="1">
    <location>
        <begin position="424"/>
        <end position="747"/>
    </location>
</feature>
<feature type="compositionally biased region" description="Acidic residues" evidence="1">
    <location>
        <begin position="644"/>
        <end position="653"/>
    </location>
</feature>
<accession>Q4UHA5</accession>
<keyword evidence="2" id="KW-0732">Signal</keyword>
<feature type="chain" id="PRO_5004245121" evidence="2">
    <location>
        <begin position="17"/>
        <end position="991"/>
    </location>
</feature>
<feature type="compositionally biased region" description="Basic and acidic residues" evidence="1">
    <location>
        <begin position="785"/>
        <end position="797"/>
    </location>
</feature>
<proteinExistence type="predicted"/>
<feature type="compositionally biased region" description="Polar residues" evidence="1">
    <location>
        <begin position="456"/>
        <end position="466"/>
    </location>
</feature>
<feature type="compositionally biased region" description="Low complexity" evidence="1">
    <location>
        <begin position="524"/>
        <end position="548"/>
    </location>
</feature>
<dbReference type="AlphaFoldDB" id="Q4UHA5"/>
<reference evidence="3 4" key="1">
    <citation type="journal article" date="2005" name="Science">
        <title>Genome of the host-cell transforming parasite Theileria annulata compared with T. parva.</title>
        <authorList>
            <person name="Pain A."/>
            <person name="Renauld H."/>
            <person name="Berriman M."/>
            <person name="Murphy L."/>
            <person name="Yeats C.A."/>
            <person name="Weir W."/>
            <person name="Kerhornou A."/>
            <person name="Aslett M."/>
            <person name="Bishop R."/>
            <person name="Bouchier C."/>
            <person name="Cochet M."/>
            <person name="Coulson R.M.R."/>
            <person name="Cronin A."/>
            <person name="de Villiers E.P."/>
            <person name="Fraser A."/>
            <person name="Fosker N."/>
            <person name="Gardner M."/>
            <person name="Goble A."/>
            <person name="Griffiths-Jones S."/>
            <person name="Harris D.E."/>
            <person name="Katzer F."/>
            <person name="Larke N."/>
            <person name="Lord A."/>
            <person name="Maser P."/>
            <person name="McKellar S."/>
            <person name="Mooney P."/>
            <person name="Morton F."/>
            <person name="Nene V."/>
            <person name="O'Neil S."/>
            <person name="Price C."/>
            <person name="Quail M.A."/>
            <person name="Rabbinowitsch E."/>
            <person name="Rawlings N.D."/>
            <person name="Rutter S."/>
            <person name="Saunders D."/>
            <person name="Seeger K."/>
            <person name="Shah T."/>
            <person name="Squares R."/>
            <person name="Squares S."/>
            <person name="Tivey A."/>
            <person name="Walker A.R."/>
            <person name="Woodward J."/>
            <person name="Dobbelaere D.A.E."/>
            <person name="Langsley G."/>
            <person name="Rajandream M.A."/>
            <person name="McKeever D."/>
            <person name="Shiels B."/>
            <person name="Tait A."/>
            <person name="Barrell B.G."/>
            <person name="Hall N."/>
        </authorList>
    </citation>
    <scope>NUCLEOTIDE SEQUENCE [LARGE SCALE GENOMIC DNA]</scope>
    <source>
        <strain evidence="4">Ankara</strain>
    </source>
</reference>
<protein>
    <submittedName>
        <fullName evidence="3">Uncharacterized protein</fullName>
    </submittedName>
</protein>
<feature type="compositionally biased region" description="Basic and acidic residues" evidence="1">
    <location>
        <begin position="665"/>
        <end position="741"/>
    </location>
</feature>
<feature type="compositionally biased region" description="Basic and acidic residues" evidence="1">
    <location>
        <begin position="477"/>
        <end position="510"/>
    </location>
</feature>
<dbReference type="InParanoid" id="Q4UHA5"/>
<feature type="signal peptide" evidence="2">
    <location>
        <begin position="1"/>
        <end position="16"/>
    </location>
</feature>
<keyword evidence="4" id="KW-1185">Reference proteome</keyword>
<evidence type="ECO:0000256" key="1">
    <source>
        <dbReference type="SAM" id="MobiDB-lite"/>
    </source>
</evidence>
<feature type="compositionally biased region" description="Low complexity" evidence="1">
    <location>
        <begin position="622"/>
        <end position="643"/>
    </location>
</feature>
<dbReference type="OrthoDB" id="10446956at2759"/>
<dbReference type="eggNOG" id="ENOG502QWWB">
    <property type="taxonomic scope" value="Eukaryota"/>
</dbReference>
<feature type="region of interest" description="Disordered" evidence="1">
    <location>
        <begin position="859"/>
        <end position="904"/>
    </location>
</feature>
<evidence type="ECO:0000313" key="3">
    <source>
        <dbReference type="EMBL" id="CAI73534.1"/>
    </source>
</evidence>
<feature type="compositionally biased region" description="Polar residues" evidence="1">
    <location>
        <begin position="562"/>
        <end position="579"/>
    </location>
</feature>
<gene>
    <name evidence="3" type="ORF">TA20260</name>
</gene>
<feature type="compositionally biased region" description="Polar residues" evidence="1">
    <location>
        <begin position="511"/>
        <end position="523"/>
    </location>
</feature>
<dbReference type="Proteomes" id="UP000001950">
    <property type="component" value="Chromosome 1"/>
</dbReference>
<dbReference type="RefSeq" id="XP_954211.1">
    <property type="nucleotide sequence ID" value="XM_949118.1"/>
</dbReference>
<name>Q4UHA5_THEAN</name>
<sequence>MNIIIILLIYPIYILADNTNSELITIINKSKSNIEEQKIRIKSIKEHYEEIYKDGNNYLKVFEKNLKSLQPYLKHESTIIFLRIIQEYIDMKLQLRRDILNFINTSKIEFKRSNNEFNNSLKLFNRIKILSNGAHNGACSNSTSTEDTKDIKDGEDIKETPLGGAAGPSTVTDTVTNILKPYLKNIILINIRIKEINEKLIKILKEMKLKGKLIEESNRKLLNYRFMLEMIIKSNDIIVNNKNILMKSINIRDKVTYNYNRYKSLIDKSKLIIMESNKKELYNIDKNKLNQLYKRIFSNKKIISKLNTNVIKEINNIKSLIIKSEQYEMIIKDIGLKNIKSPNTGYKESQNYYQLIILLSNKIVEIGNKIKLLYQQSIDMLEENLLIFNEMENVINRKILLKKPVIDFNDVMIKRKFTSKNPQLEHTTIASSSESDGEGDGEVGSRSEGIVGRSEGISNKDSSTSIGDRRKRRKTRHELNETRGSRELGTKDSKGSTGSKDSKGTRELGSKRSSTTGSKDSSNGTEGIPITTTGTGTTGTVGASTVTEDTTPVRPLRRGKSTKQTTGEPIDTRQSTNPFINPPRDTEDSRDTRDTREHEGRFNSIINPNNPFNTVDSKEVDSSSSSSDSTTDSSSTSDSTSDSSTDDDMEDEITFVRPKSRKIIKPFERIDADLKLKSSDKKADKTKESEKKKADKEETGKKKESKKESSDKKKSTEKKPTEKKKESDSQEESKEESDVQIKKKKGIKSKLGKAFNYLTEVLKTPMRPIDYTPLHSDDDTTIGSDDDRLGSDTRLGSDDTSIQSDETRVETDDTRVQTDDTRVQTDDTRVQTDDTSLGSEDGRFELEKLEDNSHEILTERTGDSTHSGDTSVRAGGHTGHRAGSDRTPVRTGRTGGMDGTGASGGSIIDIERELNNRFKGLRLDGTKRNEAIKLIEMAYGFKNQFEIVTRDLDKSIAEGAVRLVKTILMETLHIYLTGICVKVLNITDISH</sequence>
<evidence type="ECO:0000256" key="2">
    <source>
        <dbReference type="SAM" id="SignalP"/>
    </source>
</evidence>
<organism evidence="3 4">
    <name type="scientific">Theileria annulata</name>
    <dbReference type="NCBI Taxonomy" id="5874"/>
    <lineage>
        <taxon>Eukaryota</taxon>
        <taxon>Sar</taxon>
        <taxon>Alveolata</taxon>
        <taxon>Apicomplexa</taxon>
        <taxon>Aconoidasida</taxon>
        <taxon>Piroplasmida</taxon>
        <taxon>Theileriidae</taxon>
        <taxon>Theileria</taxon>
    </lineage>
</organism>
<dbReference type="EMBL" id="CR940347">
    <property type="protein sequence ID" value="CAI73534.1"/>
    <property type="molecule type" value="Genomic_DNA"/>
</dbReference>
<dbReference type="VEuPathDB" id="PiroplasmaDB:TA20260"/>
<dbReference type="KEGG" id="tan:TA20260"/>
<feature type="compositionally biased region" description="Gly residues" evidence="1">
    <location>
        <begin position="893"/>
        <end position="904"/>
    </location>
</feature>
<dbReference type="OMA" id="YLKHEST"/>
<dbReference type="GeneID" id="3864243"/>
<feature type="compositionally biased region" description="Low complexity" evidence="1">
    <location>
        <begin position="602"/>
        <end position="613"/>
    </location>
</feature>